<evidence type="ECO:0000256" key="5">
    <source>
        <dbReference type="ARBA" id="ARBA00023004"/>
    </source>
</evidence>
<proteinExistence type="predicted"/>
<evidence type="ECO:0000256" key="1">
    <source>
        <dbReference type="ARBA" id="ARBA00001966"/>
    </source>
</evidence>
<dbReference type="EMBL" id="CP117826">
    <property type="protein sequence ID" value="XCC62400.1"/>
    <property type="molecule type" value="Genomic_DNA"/>
</dbReference>
<keyword evidence="4" id="KW-0479">Metal-binding</keyword>
<dbReference type="CDD" id="cd01335">
    <property type="entry name" value="Radical_SAM"/>
    <property type="match status" value="1"/>
</dbReference>
<dbReference type="InterPro" id="IPR034457">
    <property type="entry name" value="Organic_radical-activating"/>
</dbReference>
<dbReference type="GO" id="GO:0046872">
    <property type="term" value="F:metal ion binding"/>
    <property type="evidence" value="ECO:0007669"/>
    <property type="project" value="UniProtKB-KW"/>
</dbReference>
<keyword evidence="5" id="KW-0408">Iron</keyword>
<dbReference type="InterPro" id="IPR058240">
    <property type="entry name" value="rSAM_sf"/>
</dbReference>
<dbReference type="PROSITE" id="PS51918">
    <property type="entry name" value="RADICAL_SAM"/>
    <property type="match status" value="1"/>
</dbReference>
<feature type="domain" description="Radical SAM core" evidence="7">
    <location>
        <begin position="23"/>
        <end position="229"/>
    </location>
</feature>
<dbReference type="GO" id="GO:0051539">
    <property type="term" value="F:4 iron, 4 sulfur cluster binding"/>
    <property type="evidence" value="ECO:0007669"/>
    <property type="project" value="UniProtKB-KW"/>
</dbReference>
<dbReference type="Gene3D" id="3.20.20.70">
    <property type="entry name" value="Aldolase class I"/>
    <property type="match status" value="1"/>
</dbReference>
<evidence type="ECO:0000256" key="4">
    <source>
        <dbReference type="ARBA" id="ARBA00022723"/>
    </source>
</evidence>
<dbReference type="RefSeq" id="WP_079545277.1">
    <property type="nucleotide sequence ID" value="NZ_CP117826.1"/>
</dbReference>
<accession>A0AAU8A9Z1</accession>
<keyword evidence="3" id="KW-0949">S-adenosyl-L-methionine</keyword>
<dbReference type="Pfam" id="PF04055">
    <property type="entry name" value="Radical_SAM"/>
    <property type="match status" value="1"/>
</dbReference>
<keyword evidence="6" id="KW-0411">Iron-sulfur</keyword>
<protein>
    <submittedName>
        <fullName evidence="8">Radical SAM protein</fullName>
    </submittedName>
</protein>
<keyword evidence="2" id="KW-0004">4Fe-4S</keyword>
<dbReference type="InterPro" id="IPR007197">
    <property type="entry name" value="rSAM"/>
</dbReference>
<name>A0AAU8A9Z1_9FIRM</name>
<dbReference type="PANTHER" id="PTHR30352:SF4">
    <property type="entry name" value="PYRUVATE FORMATE-LYASE 2-ACTIVATING ENZYME"/>
    <property type="match status" value="1"/>
</dbReference>
<sequence>MNGKKSKRIVFPAIALARHRMATDGVGVTTLAAAYGCPLRCRYCLNPHSWRAGTKMHEYTPEGLLDKVKTDDLYFLATGGGITFGGGEPLLYPEFIKRFRAIAPAGWKLNIETSLHVPAESVIKAAWAADCMIIDIKDMDNKIYKRYTGQNAEVMKKNLIILRNTIDRENVRIRIPLIPNYNTEHDQENSADMLQKMGFSNLEFFRYIIKQSERPNEEQMNIPNQCRFK</sequence>
<organism evidence="8">
    <name type="scientific">Christensenella massiliensis</name>
    <dbReference type="NCBI Taxonomy" id="1805714"/>
    <lineage>
        <taxon>Bacteria</taxon>
        <taxon>Bacillati</taxon>
        <taxon>Bacillota</taxon>
        <taxon>Clostridia</taxon>
        <taxon>Christensenellales</taxon>
        <taxon>Christensenellaceae</taxon>
        <taxon>Christensenella</taxon>
    </lineage>
</organism>
<dbReference type="SFLD" id="SFLDS00029">
    <property type="entry name" value="Radical_SAM"/>
    <property type="match status" value="1"/>
</dbReference>
<evidence type="ECO:0000256" key="3">
    <source>
        <dbReference type="ARBA" id="ARBA00022691"/>
    </source>
</evidence>
<dbReference type="InterPro" id="IPR013785">
    <property type="entry name" value="Aldolase_TIM"/>
</dbReference>
<evidence type="ECO:0000313" key="8">
    <source>
        <dbReference type="EMBL" id="XCC62400.1"/>
    </source>
</evidence>
<dbReference type="PANTHER" id="PTHR30352">
    <property type="entry name" value="PYRUVATE FORMATE-LYASE-ACTIVATING ENZYME"/>
    <property type="match status" value="1"/>
</dbReference>
<dbReference type="AlphaFoldDB" id="A0AAU8A9Z1"/>
<evidence type="ECO:0000256" key="6">
    <source>
        <dbReference type="ARBA" id="ARBA00023014"/>
    </source>
</evidence>
<comment type="cofactor">
    <cofactor evidence="1">
        <name>[4Fe-4S] cluster</name>
        <dbReference type="ChEBI" id="CHEBI:49883"/>
    </cofactor>
</comment>
<dbReference type="GO" id="GO:0003824">
    <property type="term" value="F:catalytic activity"/>
    <property type="evidence" value="ECO:0007669"/>
    <property type="project" value="InterPro"/>
</dbReference>
<gene>
    <name evidence="8" type="ORF">PUP29_00195</name>
</gene>
<dbReference type="SUPFAM" id="SSF102114">
    <property type="entry name" value="Radical SAM enzymes"/>
    <property type="match status" value="1"/>
</dbReference>
<evidence type="ECO:0000256" key="2">
    <source>
        <dbReference type="ARBA" id="ARBA00022485"/>
    </source>
</evidence>
<evidence type="ECO:0000259" key="7">
    <source>
        <dbReference type="PROSITE" id="PS51918"/>
    </source>
</evidence>
<reference evidence="8" key="1">
    <citation type="submission" date="2023-02" db="EMBL/GenBank/DDBJ databases">
        <title>Gut commensal Christensenella minuta modulates host metabolism via a new class of secondary bile acids.</title>
        <authorList>
            <person name="Liu C."/>
        </authorList>
    </citation>
    <scope>NUCLEOTIDE SEQUENCE</scope>
    <source>
        <strain evidence="8">CA70</strain>
    </source>
</reference>